<dbReference type="GeneID" id="83623531"/>
<gene>
    <name evidence="4" type="ORF">OCS65_23915</name>
    <name evidence="3" type="ORF">RAJCM14343_3059</name>
</gene>
<evidence type="ECO:0000313" key="6">
    <source>
        <dbReference type="Proteomes" id="UP001163947"/>
    </source>
</evidence>
<dbReference type="GO" id="GO:0010181">
    <property type="term" value="F:FMN binding"/>
    <property type="evidence" value="ECO:0007669"/>
    <property type="project" value="InterPro"/>
</dbReference>
<dbReference type="GO" id="GO:0009055">
    <property type="term" value="F:electron transfer activity"/>
    <property type="evidence" value="ECO:0007669"/>
    <property type="project" value="InterPro"/>
</dbReference>
<accession>A0A0F6S7L6</accession>
<feature type="region of interest" description="Disordered" evidence="1">
    <location>
        <begin position="149"/>
        <end position="180"/>
    </location>
</feature>
<name>A0A059MUR8_9NOCA</name>
<reference evidence="3" key="2">
    <citation type="submission" date="2019-10" db="EMBL/GenBank/DDBJ databases">
        <title>Draft genome sequence of Rhodococcus aetherivorans JCM 14343.</title>
        <authorList>
            <person name="Inoue D."/>
            <person name="Nakazawa M."/>
            <person name="Yamamoto N."/>
            <person name="Sei K."/>
            <person name="Ike M."/>
        </authorList>
    </citation>
    <scope>NUCLEOTIDE SEQUENCE</scope>
    <source>
        <strain evidence="3">JCM 14343</strain>
    </source>
</reference>
<keyword evidence="5" id="KW-1185">Reference proteome</keyword>
<sequence length="180" mass="19286">MRALVVYESMFGNTRHVAEAVARGLGPADAVRTVPVTQAHEENLSEYDLVVVGGPTHAHGMSRESTRHGAVEQAEKPDSGLTLEPDAESEGVREWLDSLPAGGGKAASFDTRIDMAAVLTGRAGKGIAKKLRKHGFELVADPESFLVDKQSKLEPGEEDRAEQWGRSLAQQAASGSEELR</sequence>
<evidence type="ECO:0000256" key="1">
    <source>
        <dbReference type="SAM" id="MobiDB-lite"/>
    </source>
</evidence>
<dbReference type="SUPFAM" id="SSF52218">
    <property type="entry name" value="Flavoproteins"/>
    <property type="match status" value="1"/>
</dbReference>
<dbReference type="PROSITE" id="PS00201">
    <property type="entry name" value="FLAVODOXIN"/>
    <property type="match status" value="1"/>
</dbReference>
<dbReference type="InterPro" id="IPR008254">
    <property type="entry name" value="Flavodoxin/NO_synth"/>
</dbReference>
<evidence type="ECO:0000313" key="4">
    <source>
        <dbReference type="EMBL" id="UYF93450.1"/>
    </source>
</evidence>
<dbReference type="EMBL" id="CP106982">
    <property type="protein sequence ID" value="UYF93450.1"/>
    <property type="molecule type" value="Genomic_DNA"/>
</dbReference>
<dbReference type="KEGG" id="rav:AAT18_05075"/>
<organism evidence="4 6">
    <name type="scientific">Rhodococcus aetherivorans</name>
    <dbReference type="NCBI Taxonomy" id="191292"/>
    <lineage>
        <taxon>Bacteria</taxon>
        <taxon>Bacillati</taxon>
        <taxon>Actinomycetota</taxon>
        <taxon>Actinomycetes</taxon>
        <taxon>Mycobacteriales</taxon>
        <taxon>Nocardiaceae</taxon>
        <taxon>Rhodococcus</taxon>
    </lineage>
</organism>
<accession>A0A059MUR8</accession>
<evidence type="ECO:0000313" key="3">
    <source>
        <dbReference type="EMBL" id="GES37800.1"/>
    </source>
</evidence>
<dbReference type="InterPro" id="IPR029039">
    <property type="entry name" value="Flavoprotein-like_sf"/>
</dbReference>
<reference evidence="3 5" key="1">
    <citation type="journal article" date="2018" name="Biodegradation">
        <title>1,4-Dioxane degradation characteristics of Rhodococcus aetherivorans JCM 14343.</title>
        <authorList>
            <person name="Inoue D."/>
            <person name="Tsunoda T."/>
            <person name="Yamamoto N."/>
            <person name="Ike M."/>
            <person name="Sei K."/>
        </authorList>
    </citation>
    <scope>NUCLEOTIDE SEQUENCE [LARGE SCALE GENOMIC DNA]</scope>
    <source>
        <strain evidence="3 5">JCM 14343</strain>
    </source>
</reference>
<dbReference type="Pfam" id="PF00258">
    <property type="entry name" value="Flavodoxin_1"/>
    <property type="match status" value="1"/>
</dbReference>
<evidence type="ECO:0000259" key="2">
    <source>
        <dbReference type="PROSITE" id="PS50902"/>
    </source>
</evidence>
<dbReference type="EMBL" id="BLAH01000086">
    <property type="protein sequence ID" value="GES37800.1"/>
    <property type="molecule type" value="Genomic_DNA"/>
</dbReference>
<evidence type="ECO:0000313" key="5">
    <source>
        <dbReference type="Proteomes" id="UP000325466"/>
    </source>
</evidence>
<dbReference type="Proteomes" id="UP001163947">
    <property type="component" value="Chromosome"/>
</dbReference>
<dbReference type="Proteomes" id="UP000325466">
    <property type="component" value="Unassembled WGS sequence"/>
</dbReference>
<dbReference type="RefSeq" id="WP_029541426.1">
    <property type="nucleotide sequence ID" value="NZ_BAAAYP010000042.1"/>
</dbReference>
<proteinExistence type="predicted"/>
<feature type="region of interest" description="Disordered" evidence="1">
    <location>
        <begin position="58"/>
        <end position="91"/>
    </location>
</feature>
<feature type="domain" description="Flavodoxin-like" evidence="2">
    <location>
        <begin position="3"/>
        <end position="169"/>
    </location>
</feature>
<dbReference type="InterPro" id="IPR001226">
    <property type="entry name" value="Flavodoxin_CS"/>
</dbReference>
<dbReference type="AlphaFoldDB" id="A0A059MUR8"/>
<dbReference type="PROSITE" id="PS50902">
    <property type="entry name" value="FLAVODOXIN_LIKE"/>
    <property type="match status" value="1"/>
</dbReference>
<dbReference type="Gene3D" id="3.40.50.360">
    <property type="match status" value="1"/>
</dbReference>
<feature type="compositionally biased region" description="Basic and acidic residues" evidence="1">
    <location>
        <begin position="61"/>
        <end position="78"/>
    </location>
</feature>
<protein>
    <submittedName>
        <fullName evidence="4">Flavodoxin domain-containing protein</fullName>
    </submittedName>
</protein>
<reference evidence="4" key="3">
    <citation type="submission" date="2022-09" db="EMBL/GenBank/DDBJ databases">
        <title>The genome sequence of Rhodococcus aetherivorans N1.</title>
        <authorList>
            <person name="Jiang W."/>
        </authorList>
    </citation>
    <scope>NUCLEOTIDE SEQUENCE</scope>
    <source>
        <strain evidence="4">N1</strain>
    </source>
</reference>